<evidence type="ECO:0008006" key="4">
    <source>
        <dbReference type="Google" id="ProtNLM"/>
    </source>
</evidence>
<evidence type="ECO:0000256" key="1">
    <source>
        <dbReference type="SAM" id="MobiDB-lite"/>
    </source>
</evidence>
<keyword evidence="3" id="KW-1185">Reference proteome</keyword>
<reference evidence="2 3" key="1">
    <citation type="journal article" date="2013" name="Genome Announc.">
        <title>Draft genome sequence of the moderately halophilic gammaproteobacterium Halomonas anticariensis FP35.</title>
        <authorList>
            <person name="Tahrioui A."/>
            <person name="Quesada E."/>
            <person name="Llamas I."/>
        </authorList>
    </citation>
    <scope>NUCLEOTIDE SEQUENCE [LARGE SCALE GENOMIC DNA]</scope>
    <source>
        <strain evidence="3">DSM 16096 / CECT 5854 / LMG 22089 / FP35</strain>
    </source>
</reference>
<comment type="caution">
    <text evidence="2">The sequence shown here is derived from an EMBL/GenBank/DDBJ whole genome shotgun (WGS) entry which is preliminary data.</text>
</comment>
<protein>
    <recommendedName>
        <fullName evidence="4">Methyl-accepting chemotaxis protein</fullName>
    </recommendedName>
</protein>
<evidence type="ECO:0000313" key="2">
    <source>
        <dbReference type="EMBL" id="EPC04277.1"/>
    </source>
</evidence>
<gene>
    <name evidence="2" type="ORF">L861_02870</name>
</gene>
<dbReference type="PATRIC" id="fig|1121939.11.peg.530"/>
<sequence>MITMVQRKEDASMIHLLPIISCWTSCPRPMTGSPWQGIVWNALSAAVSLEEQASRREQAVSIFRLPGLTHQTLSASVDKTPVSRALPARAETEKNASKPVSDKRQPARREAVTEDDWEEF</sequence>
<dbReference type="EMBL" id="ASTJ01000011">
    <property type="protein sequence ID" value="EPC04277.1"/>
    <property type="molecule type" value="Genomic_DNA"/>
</dbReference>
<feature type="region of interest" description="Disordered" evidence="1">
    <location>
        <begin position="74"/>
        <end position="120"/>
    </location>
</feature>
<evidence type="ECO:0000313" key="3">
    <source>
        <dbReference type="Proteomes" id="UP000014463"/>
    </source>
</evidence>
<dbReference type="AlphaFoldDB" id="S2KQD6"/>
<feature type="compositionally biased region" description="Basic and acidic residues" evidence="1">
    <location>
        <begin position="90"/>
        <end position="112"/>
    </location>
</feature>
<proteinExistence type="predicted"/>
<organism evidence="2 3">
    <name type="scientific">Litchfieldella anticariensis (strain DSM 16096 / CECT 5854 / CIP 108499 / LMG 22089 / FP35)</name>
    <name type="common">Halomonas anticariensis</name>
    <dbReference type="NCBI Taxonomy" id="1121939"/>
    <lineage>
        <taxon>Bacteria</taxon>
        <taxon>Pseudomonadati</taxon>
        <taxon>Pseudomonadota</taxon>
        <taxon>Gammaproteobacteria</taxon>
        <taxon>Oceanospirillales</taxon>
        <taxon>Halomonadaceae</taxon>
        <taxon>Litchfieldella</taxon>
    </lineage>
</organism>
<accession>S2KQD6</accession>
<name>S2KQD6_LITA3</name>
<dbReference type="STRING" id="1121939.L861_02870"/>
<dbReference type="Proteomes" id="UP000014463">
    <property type="component" value="Unassembled WGS sequence"/>
</dbReference>